<organism evidence="1 2">
    <name type="scientific">Pseudomonas simiae</name>
    <dbReference type="NCBI Taxonomy" id="321846"/>
    <lineage>
        <taxon>Bacteria</taxon>
        <taxon>Pseudomonadati</taxon>
        <taxon>Pseudomonadota</taxon>
        <taxon>Gammaproteobacteria</taxon>
        <taxon>Pseudomonadales</taxon>
        <taxon>Pseudomonadaceae</taxon>
        <taxon>Pseudomonas</taxon>
    </lineage>
</organism>
<dbReference type="PATRIC" id="fig|1390371.3.peg.2714"/>
<comment type="caution">
    <text evidence="1">The sequence shown here is derived from an EMBL/GenBank/DDBJ whole genome shotgun (WGS) entry which is preliminary data.</text>
</comment>
<reference evidence="1 2" key="1">
    <citation type="submission" date="2013-08" db="EMBL/GenBank/DDBJ databases">
        <title>Biodegradation of aromatic compounds in biofilm forming Pseudomonas isolated from sewage sludge.</title>
        <authorList>
            <person name="Qureshi A."/>
            <person name="Ghosh S."/>
            <person name="Khardenavis A.A."/>
            <person name="Kapley A."/>
            <person name="Purohit H.J."/>
        </authorList>
    </citation>
    <scope>NUCLEOTIDE SEQUENCE [LARGE SCALE GENOMIC DNA]</scope>
    <source>
        <strain evidence="1 2">EGD-AQ6</strain>
    </source>
</reference>
<proteinExistence type="predicted"/>
<accession>U1UNA6</accession>
<dbReference type="Proteomes" id="UP000016504">
    <property type="component" value="Unassembled WGS sequence"/>
</dbReference>
<evidence type="ECO:0000313" key="2">
    <source>
        <dbReference type="Proteomes" id="UP000016504"/>
    </source>
</evidence>
<protein>
    <submittedName>
        <fullName evidence="1">Uncharacterized protein</fullName>
    </submittedName>
</protein>
<dbReference type="AlphaFoldDB" id="U1UNA6"/>
<evidence type="ECO:0000313" key="1">
    <source>
        <dbReference type="EMBL" id="ERH57798.1"/>
    </source>
</evidence>
<gene>
    <name evidence="1" type="ORF">O204_25020</name>
</gene>
<sequence length="49" mass="5612">MGIMLDAHFSNLFSLHLHLTAFGTCQHYLMLGRIHRQYLCGDFIGLNGF</sequence>
<dbReference type="EMBL" id="AVQG01000014">
    <property type="protein sequence ID" value="ERH57798.1"/>
    <property type="molecule type" value="Genomic_DNA"/>
</dbReference>
<name>U1UNA6_9PSED</name>